<dbReference type="OrthoDB" id="9993283at2759"/>
<evidence type="ECO:0000313" key="1">
    <source>
        <dbReference type="EMBL" id="CAB3983046.1"/>
    </source>
</evidence>
<evidence type="ECO:0000313" key="2">
    <source>
        <dbReference type="Proteomes" id="UP001152795"/>
    </source>
</evidence>
<dbReference type="AlphaFoldDB" id="A0A6S7G406"/>
<organism evidence="1 2">
    <name type="scientific">Paramuricea clavata</name>
    <name type="common">Red gorgonian</name>
    <name type="synonym">Violescent sea-whip</name>
    <dbReference type="NCBI Taxonomy" id="317549"/>
    <lineage>
        <taxon>Eukaryota</taxon>
        <taxon>Metazoa</taxon>
        <taxon>Cnidaria</taxon>
        <taxon>Anthozoa</taxon>
        <taxon>Octocorallia</taxon>
        <taxon>Malacalcyonacea</taxon>
        <taxon>Plexauridae</taxon>
        <taxon>Paramuricea</taxon>
    </lineage>
</organism>
<dbReference type="EMBL" id="CACRXK020000569">
    <property type="protein sequence ID" value="CAB3983046.1"/>
    <property type="molecule type" value="Genomic_DNA"/>
</dbReference>
<accession>A0A6S7G406</accession>
<comment type="caution">
    <text evidence="1">The sequence shown here is derived from an EMBL/GenBank/DDBJ whole genome shotgun (WGS) entry which is preliminary data.</text>
</comment>
<proteinExistence type="predicted"/>
<gene>
    <name evidence="1" type="ORF">PACLA_8A050990</name>
</gene>
<sequence length="160" mass="18509">MVCILSAAQSTLQATLRPAIWLPGIRSLHSCSERWEITELTPAICVQKVVDAIARLAEKEKIFLHKVDRERNIVQIFSYTKAEWLDIVEIEFYPGQFSGTEGKARSFSSGLLPVWVPLSFVFNTIFFFVPFYDNQFNKKRLARIKEAMHLDRLDQVEQQT</sequence>
<dbReference type="Proteomes" id="UP001152795">
    <property type="component" value="Unassembled WGS sequence"/>
</dbReference>
<name>A0A6S7G406_PARCT</name>
<reference evidence="1" key="1">
    <citation type="submission" date="2020-04" db="EMBL/GenBank/DDBJ databases">
        <authorList>
            <person name="Alioto T."/>
            <person name="Alioto T."/>
            <person name="Gomez Garrido J."/>
        </authorList>
    </citation>
    <scope>NUCLEOTIDE SEQUENCE</scope>
    <source>
        <strain evidence="1">A484AB</strain>
    </source>
</reference>
<keyword evidence="2" id="KW-1185">Reference proteome</keyword>
<protein>
    <submittedName>
        <fullName evidence="1">Uncharacterized protein</fullName>
    </submittedName>
</protein>